<reference evidence="3" key="1">
    <citation type="submission" date="2021-08" db="EMBL/GenBank/DDBJ databases">
        <title>WGS assembly of Ceratopteris richardii.</title>
        <authorList>
            <person name="Marchant D.B."/>
            <person name="Chen G."/>
            <person name="Jenkins J."/>
            <person name="Shu S."/>
            <person name="Leebens-Mack J."/>
            <person name="Grimwood J."/>
            <person name="Schmutz J."/>
            <person name="Soltis P."/>
            <person name="Soltis D."/>
            <person name="Chen Z.-H."/>
        </authorList>
    </citation>
    <scope>NUCLEOTIDE SEQUENCE</scope>
    <source>
        <strain evidence="3">Whitten #5841</strain>
        <tissue evidence="3">Leaf</tissue>
    </source>
</reference>
<dbReference type="OrthoDB" id="2014201at2759"/>
<evidence type="ECO:0000313" key="3">
    <source>
        <dbReference type="EMBL" id="KAH7434952.1"/>
    </source>
</evidence>
<dbReference type="EMBL" id="CM035411">
    <property type="protein sequence ID" value="KAH7434952.1"/>
    <property type="molecule type" value="Genomic_DNA"/>
</dbReference>
<organism evidence="3 4">
    <name type="scientific">Ceratopteris richardii</name>
    <name type="common">Triangle waterfern</name>
    <dbReference type="NCBI Taxonomy" id="49495"/>
    <lineage>
        <taxon>Eukaryota</taxon>
        <taxon>Viridiplantae</taxon>
        <taxon>Streptophyta</taxon>
        <taxon>Embryophyta</taxon>
        <taxon>Tracheophyta</taxon>
        <taxon>Polypodiopsida</taxon>
        <taxon>Polypodiidae</taxon>
        <taxon>Polypodiales</taxon>
        <taxon>Pteridineae</taxon>
        <taxon>Pteridaceae</taxon>
        <taxon>Parkerioideae</taxon>
        <taxon>Ceratopteris</taxon>
    </lineage>
</organism>
<feature type="transmembrane region" description="Helical" evidence="2">
    <location>
        <begin position="426"/>
        <end position="447"/>
    </location>
</feature>
<feature type="transmembrane region" description="Helical" evidence="2">
    <location>
        <begin position="384"/>
        <end position="406"/>
    </location>
</feature>
<feature type="transmembrane region" description="Helical" evidence="2">
    <location>
        <begin position="459"/>
        <end position="482"/>
    </location>
</feature>
<keyword evidence="4" id="KW-1185">Reference proteome</keyword>
<dbReference type="PANTHER" id="PTHR11183">
    <property type="entry name" value="GLYCOGENIN SUBFAMILY MEMBER"/>
    <property type="match status" value="1"/>
</dbReference>
<name>A0A8T2UHJ1_CERRI</name>
<feature type="transmembrane region" description="Helical" evidence="2">
    <location>
        <begin position="20"/>
        <end position="43"/>
    </location>
</feature>
<dbReference type="Gene3D" id="3.90.550.10">
    <property type="entry name" value="Spore Coat Polysaccharide Biosynthesis Protein SpsA, Chain A"/>
    <property type="match status" value="1"/>
</dbReference>
<dbReference type="InterPro" id="IPR050587">
    <property type="entry name" value="GNT1/Glycosyltrans_8"/>
</dbReference>
<comment type="caution">
    <text evidence="3">The sequence shown here is derived from an EMBL/GenBank/DDBJ whole genome shotgun (WGS) entry which is preliminary data.</text>
</comment>
<keyword evidence="1" id="KW-0464">Manganese</keyword>
<dbReference type="CDD" id="cd02537">
    <property type="entry name" value="GT8_Glycogenin"/>
    <property type="match status" value="1"/>
</dbReference>
<evidence type="ECO:0008006" key="5">
    <source>
        <dbReference type="Google" id="ProtNLM"/>
    </source>
</evidence>
<keyword evidence="2" id="KW-0472">Membrane</keyword>
<sequence length="565" mass="64352">MRSFFKKLLSMTDQRMAPRFTFFCSGILLIFVLPSCIILLAYASTSKSVDRAERLLISKDFEHDYLSGSLIEGKHNYVSSLRREPNSGSWLANTELSSSAAVSKISTSPVSASRNAYGTMLYVGTPRDYEFYIAARVLLQSLRRFHVNADRILIASLDVPQRWVDTFASEGIRVVRVPNLPNPFKDQLDFDKRFKHSLNKLYAWKLVEYERIVMLDVDNVFMRNTDELFLCGQFCAVFIDPCIFHTGLLVLEPSNMVFKEMYKYLSTGKLESFDGADQGFLTSYFNNLLEKPLFYPPVNNSARLNGYYRLPLGYQMDASYFYIRLKWRVPCGPNSIITFPSASLLKPWYWWSWPVLPLGLVWHDQRRATIGYSDEASILLAESFLYCGLIVLASAASLGLIPTLHLDVDQLYKSCVPRRLWAKHEAVYAMFFAKILPTIGIITSFLFPFWMVPTTAHSIAGWGVFLLGSLSFLTTLIAVFKFDQLPVLTPWVLIFLNLLVMAFPFYKNGIIRMLTVFGSASFSTPFLWWSLKTIATRCSNSEREAGKTSPVLKVTSEVSSRNCAD</sequence>
<dbReference type="SUPFAM" id="SSF53448">
    <property type="entry name" value="Nucleotide-diphospho-sugar transferases"/>
    <property type="match status" value="1"/>
</dbReference>
<feature type="transmembrane region" description="Helical" evidence="2">
    <location>
        <begin position="513"/>
        <end position="531"/>
    </location>
</feature>
<protein>
    <recommendedName>
        <fullName evidence="5">Glucuronosyltransferase PGSIP8</fullName>
    </recommendedName>
</protein>
<dbReference type="InterPro" id="IPR029044">
    <property type="entry name" value="Nucleotide-diphossugar_trans"/>
</dbReference>
<evidence type="ECO:0000313" key="4">
    <source>
        <dbReference type="Proteomes" id="UP000825935"/>
    </source>
</evidence>
<dbReference type="OMA" id="FNDMIHE"/>
<evidence type="ECO:0000256" key="1">
    <source>
        <dbReference type="ARBA" id="ARBA00023211"/>
    </source>
</evidence>
<proteinExistence type="predicted"/>
<keyword evidence="2" id="KW-0812">Transmembrane</keyword>
<dbReference type="AlphaFoldDB" id="A0A8T2UHJ1"/>
<dbReference type="Proteomes" id="UP000825935">
    <property type="component" value="Chromosome 6"/>
</dbReference>
<gene>
    <name evidence="3" type="ORF">KP509_06G042000</name>
</gene>
<evidence type="ECO:0000256" key="2">
    <source>
        <dbReference type="SAM" id="Phobius"/>
    </source>
</evidence>
<keyword evidence="2" id="KW-1133">Transmembrane helix</keyword>
<feature type="transmembrane region" description="Helical" evidence="2">
    <location>
        <begin position="488"/>
        <end position="506"/>
    </location>
</feature>
<accession>A0A8T2UHJ1</accession>